<keyword evidence="9" id="KW-0378">Hydrolase</keyword>
<keyword evidence="7" id="KW-0645">Protease</keyword>
<dbReference type="Pfam" id="PF17900">
    <property type="entry name" value="Peptidase_M1_N"/>
    <property type="match status" value="1"/>
</dbReference>
<dbReference type="GO" id="GO:0016285">
    <property type="term" value="F:alanyl aminopeptidase activity"/>
    <property type="evidence" value="ECO:0007669"/>
    <property type="project" value="UniProtKB-EC"/>
</dbReference>
<dbReference type="EC" id="3.4.11.2" evidence="4"/>
<dbReference type="GO" id="GO:0006508">
    <property type="term" value="P:proteolysis"/>
    <property type="evidence" value="ECO:0007669"/>
    <property type="project" value="UniProtKB-KW"/>
</dbReference>
<dbReference type="GO" id="GO:0043171">
    <property type="term" value="P:peptide catabolic process"/>
    <property type="evidence" value="ECO:0007669"/>
    <property type="project" value="TreeGrafter"/>
</dbReference>
<dbReference type="RefSeq" id="WP_129603801.1">
    <property type="nucleotide sequence ID" value="NZ_SBLB01000006.1"/>
</dbReference>
<evidence type="ECO:0000259" key="14">
    <source>
        <dbReference type="Pfam" id="PF17900"/>
    </source>
</evidence>
<dbReference type="Pfam" id="PF01433">
    <property type="entry name" value="Peptidase_M1"/>
    <property type="match status" value="1"/>
</dbReference>
<evidence type="ECO:0000256" key="2">
    <source>
        <dbReference type="ARBA" id="ARBA00001947"/>
    </source>
</evidence>
<evidence type="ECO:0000256" key="9">
    <source>
        <dbReference type="ARBA" id="ARBA00022801"/>
    </source>
</evidence>
<feature type="domain" description="Peptidase M1 membrane alanine aminopeptidase" evidence="13">
    <location>
        <begin position="317"/>
        <end position="464"/>
    </location>
</feature>
<evidence type="ECO:0000256" key="7">
    <source>
        <dbReference type="ARBA" id="ARBA00022670"/>
    </source>
</evidence>
<accession>A0A4Q2UHJ3</accession>
<feature type="domain" description="Secretion system C-terminal sorting" evidence="15">
    <location>
        <begin position="576"/>
        <end position="649"/>
    </location>
</feature>
<evidence type="ECO:0000313" key="17">
    <source>
        <dbReference type="Proteomes" id="UP000290407"/>
    </source>
</evidence>
<sequence>MRVLYLLILVPFLAMGQTPEEASCQSGKVRYFGRLATNARARVAYPGDATIDITYYGLDLRLTHTPNYLRGAAIIRLKSTAASLNQFFLDLKPQLTVDSVTSAGRRLSFTRSTDRVTITSPQPLSLGQALSLTVYYQGNPASQSGFGSFAFSAHGPNNAPVIWTLSEPYGASDWFPCKDTPADKADSSAVSITADKRFVSVSNGLLLGTTDNPDSTRTYRWRNSYPIAQYLISLAMTNYTRYDTPFTYQGQSMPVTHYVYPETLPSIRTNLDRTTDMLRVFSELFGPYPFLREKYGHAQFGWGGGMEHQTLSSMGAWSTSIIAHELAHQWFGDKITCRDWQSIWLNEGFASYAEALYAEASGGRSSYTTAMNNFLRGARNARGSLYVQDISSVDNIFDGNRTYSKGATVLHMLRWVLGDDRFFRTLRAYAEAPNLAYNTAVTEDFQAIAQQVSGQNLDYFFRQWIRGEGYPTYRATVSAGTSASTITVRLEQRNATATNPASFTMPVQIRIQSAVGDTTVTVLNDRADQTYTLPTRGAVTGVVIDPDNWLLKSTEATVLPNLVTALPEPTTSELRVYPNPTSESLTVDFATPVAGPVTLSLTNLLGQLVRTTPTERLPPGVHSRAIGVRGLSAGSYTIRINTEAGSQSRVVLIR</sequence>
<dbReference type="GO" id="GO:0042277">
    <property type="term" value="F:peptide binding"/>
    <property type="evidence" value="ECO:0007669"/>
    <property type="project" value="TreeGrafter"/>
</dbReference>
<dbReference type="PANTHER" id="PTHR11533">
    <property type="entry name" value="PROTEASE M1 ZINC METALLOPROTEASE"/>
    <property type="match status" value="1"/>
</dbReference>
<gene>
    <name evidence="16" type="ORF">EQG79_21230</name>
</gene>
<evidence type="ECO:0000256" key="1">
    <source>
        <dbReference type="ARBA" id="ARBA00000098"/>
    </source>
</evidence>
<comment type="caution">
    <text evidence="16">The sequence shown here is derived from an EMBL/GenBank/DDBJ whole genome shotgun (WGS) entry which is preliminary data.</text>
</comment>
<keyword evidence="8" id="KW-0479">Metal-binding</keyword>
<dbReference type="Proteomes" id="UP000290407">
    <property type="component" value="Unassembled WGS sequence"/>
</dbReference>
<evidence type="ECO:0000259" key="15">
    <source>
        <dbReference type="Pfam" id="PF18962"/>
    </source>
</evidence>
<evidence type="ECO:0000256" key="12">
    <source>
        <dbReference type="SAM" id="SignalP"/>
    </source>
</evidence>
<dbReference type="InterPro" id="IPR027268">
    <property type="entry name" value="Peptidase_M4/M1_CTD_sf"/>
</dbReference>
<comment type="catalytic activity">
    <reaction evidence="1">
        <text>Release of an N-terminal amino acid, Xaa-|-Yaa- from a peptide, amide or arylamide. Xaa is preferably Ala, but may be most amino acids including Pro (slow action). When a terminal hydrophobic residue is followed by a prolyl residue, the two may be released as an intact Xaa-Pro dipeptide.</text>
        <dbReference type="EC" id="3.4.11.2"/>
    </reaction>
</comment>
<dbReference type="InterPro" id="IPR042097">
    <property type="entry name" value="Aminopeptidase_N-like_N_sf"/>
</dbReference>
<feature type="chain" id="PRO_5020639574" description="Aminopeptidase N" evidence="12">
    <location>
        <begin position="17"/>
        <end position="654"/>
    </location>
</feature>
<dbReference type="InterPro" id="IPR045357">
    <property type="entry name" value="Aminopeptidase_N-like_N"/>
</dbReference>
<protein>
    <recommendedName>
        <fullName evidence="5">Aminopeptidase N</fullName>
        <ecNumber evidence="4">3.4.11.2</ecNumber>
    </recommendedName>
</protein>
<keyword evidence="6" id="KW-0031">Aminopeptidase</keyword>
<dbReference type="InterPro" id="IPR026444">
    <property type="entry name" value="Secre_tail"/>
</dbReference>
<organism evidence="16 17">
    <name type="scientific">Spirosoma sordidisoli</name>
    <dbReference type="NCBI Taxonomy" id="2502893"/>
    <lineage>
        <taxon>Bacteria</taxon>
        <taxon>Pseudomonadati</taxon>
        <taxon>Bacteroidota</taxon>
        <taxon>Cytophagia</taxon>
        <taxon>Cytophagales</taxon>
        <taxon>Cytophagaceae</taxon>
        <taxon>Spirosoma</taxon>
    </lineage>
</organism>
<proteinExistence type="inferred from homology"/>
<dbReference type="GO" id="GO:0008270">
    <property type="term" value="F:zinc ion binding"/>
    <property type="evidence" value="ECO:0007669"/>
    <property type="project" value="InterPro"/>
</dbReference>
<comment type="cofactor">
    <cofactor evidence="2">
        <name>Zn(2+)</name>
        <dbReference type="ChEBI" id="CHEBI:29105"/>
    </cofactor>
</comment>
<dbReference type="GO" id="GO:0005615">
    <property type="term" value="C:extracellular space"/>
    <property type="evidence" value="ECO:0007669"/>
    <property type="project" value="TreeGrafter"/>
</dbReference>
<dbReference type="Gene3D" id="1.10.390.10">
    <property type="entry name" value="Neutral Protease Domain 2"/>
    <property type="match status" value="1"/>
</dbReference>
<dbReference type="GO" id="GO:0070006">
    <property type="term" value="F:metalloaminopeptidase activity"/>
    <property type="evidence" value="ECO:0007669"/>
    <property type="project" value="TreeGrafter"/>
</dbReference>
<feature type="signal peptide" evidence="12">
    <location>
        <begin position="1"/>
        <end position="16"/>
    </location>
</feature>
<reference evidence="16 17" key="1">
    <citation type="submission" date="2019-01" db="EMBL/GenBank/DDBJ databases">
        <title>Spirosoma flava sp. nov., a propanil-degrading bacterium isolated from herbicide-contaminated soil.</title>
        <authorList>
            <person name="Zhang L."/>
            <person name="Jiang J.-D."/>
        </authorList>
    </citation>
    <scope>NUCLEOTIDE SEQUENCE [LARGE SCALE GENOMIC DNA]</scope>
    <source>
        <strain evidence="16 17">TY50</strain>
    </source>
</reference>
<evidence type="ECO:0000256" key="8">
    <source>
        <dbReference type="ARBA" id="ARBA00022723"/>
    </source>
</evidence>
<evidence type="ECO:0000256" key="4">
    <source>
        <dbReference type="ARBA" id="ARBA00012564"/>
    </source>
</evidence>
<evidence type="ECO:0000256" key="3">
    <source>
        <dbReference type="ARBA" id="ARBA00010136"/>
    </source>
</evidence>
<dbReference type="InterPro" id="IPR014782">
    <property type="entry name" value="Peptidase_M1_dom"/>
</dbReference>
<dbReference type="SUPFAM" id="SSF63737">
    <property type="entry name" value="Leukotriene A4 hydrolase N-terminal domain"/>
    <property type="match status" value="1"/>
</dbReference>
<feature type="domain" description="Aminopeptidase N-like N-terminal" evidence="14">
    <location>
        <begin position="55"/>
        <end position="231"/>
    </location>
</feature>
<dbReference type="PRINTS" id="PR00756">
    <property type="entry name" value="ALADIPTASE"/>
</dbReference>
<keyword evidence="11" id="KW-0482">Metalloprotease</keyword>
<comment type="similarity">
    <text evidence="3">Belongs to the peptidase M1 family.</text>
</comment>
<dbReference type="SUPFAM" id="SSF55486">
    <property type="entry name" value="Metalloproteases ('zincins'), catalytic domain"/>
    <property type="match status" value="1"/>
</dbReference>
<dbReference type="Gene3D" id="2.60.40.1730">
    <property type="entry name" value="tricorn interacting facor f3 domain"/>
    <property type="match status" value="1"/>
</dbReference>
<name>A0A4Q2UHJ3_9BACT</name>
<keyword evidence="17" id="KW-1185">Reference proteome</keyword>
<dbReference type="AlphaFoldDB" id="A0A4Q2UHJ3"/>
<dbReference type="InterPro" id="IPR001930">
    <property type="entry name" value="Peptidase_M1"/>
</dbReference>
<evidence type="ECO:0000256" key="6">
    <source>
        <dbReference type="ARBA" id="ARBA00022438"/>
    </source>
</evidence>
<evidence type="ECO:0000256" key="11">
    <source>
        <dbReference type="ARBA" id="ARBA00023049"/>
    </source>
</evidence>
<dbReference type="InterPro" id="IPR050344">
    <property type="entry name" value="Peptidase_M1_aminopeptidases"/>
</dbReference>
<dbReference type="EMBL" id="SBLB01000006">
    <property type="protein sequence ID" value="RYC67982.1"/>
    <property type="molecule type" value="Genomic_DNA"/>
</dbReference>
<dbReference type="PANTHER" id="PTHR11533:SF174">
    <property type="entry name" value="PUROMYCIN-SENSITIVE AMINOPEPTIDASE-RELATED"/>
    <property type="match status" value="1"/>
</dbReference>
<evidence type="ECO:0000256" key="10">
    <source>
        <dbReference type="ARBA" id="ARBA00022833"/>
    </source>
</evidence>
<evidence type="ECO:0000256" key="5">
    <source>
        <dbReference type="ARBA" id="ARBA00015611"/>
    </source>
</evidence>
<dbReference type="NCBIfam" id="TIGR04183">
    <property type="entry name" value="Por_Secre_tail"/>
    <property type="match status" value="1"/>
</dbReference>
<evidence type="ECO:0000259" key="13">
    <source>
        <dbReference type="Pfam" id="PF01433"/>
    </source>
</evidence>
<keyword evidence="10" id="KW-0862">Zinc</keyword>
<dbReference type="GO" id="GO:0016020">
    <property type="term" value="C:membrane"/>
    <property type="evidence" value="ECO:0007669"/>
    <property type="project" value="TreeGrafter"/>
</dbReference>
<evidence type="ECO:0000313" key="16">
    <source>
        <dbReference type="EMBL" id="RYC67982.1"/>
    </source>
</evidence>
<keyword evidence="12" id="KW-0732">Signal</keyword>
<dbReference type="GO" id="GO:0005737">
    <property type="term" value="C:cytoplasm"/>
    <property type="evidence" value="ECO:0007669"/>
    <property type="project" value="TreeGrafter"/>
</dbReference>
<dbReference type="CDD" id="cd09603">
    <property type="entry name" value="M1_APN_like"/>
    <property type="match status" value="1"/>
</dbReference>
<dbReference type="Pfam" id="PF18962">
    <property type="entry name" value="Por_Secre_tail"/>
    <property type="match status" value="1"/>
</dbReference>